<dbReference type="InterPro" id="IPR015854">
    <property type="entry name" value="ABC_transpr_LolD-like"/>
</dbReference>
<dbReference type="InterPro" id="IPR027417">
    <property type="entry name" value="P-loop_NTPase"/>
</dbReference>
<protein>
    <recommendedName>
        <fullName evidence="1">ABC transporter domain-containing protein</fullName>
    </recommendedName>
</protein>
<dbReference type="SUPFAM" id="SSF52540">
    <property type="entry name" value="P-loop containing nucleoside triphosphate hydrolases"/>
    <property type="match status" value="1"/>
</dbReference>
<comment type="caution">
    <text evidence="2">The sequence shown here is derived from an EMBL/GenBank/DDBJ whole genome shotgun (WGS) entry which is preliminary data.</text>
</comment>
<evidence type="ECO:0000259" key="1">
    <source>
        <dbReference type="Pfam" id="PF00005"/>
    </source>
</evidence>
<dbReference type="Pfam" id="PF00005">
    <property type="entry name" value="ABC_tran"/>
    <property type="match status" value="1"/>
</dbReference>
<sequence>MFQDYGIIEDWSAQENILLRRTSRFTRTRETDSVREALDFVGLTGREQETASYLSGGEKQRLSIARTLHKKASYIFADEPTASLDAENRRRVIELLATCAAGGATVIVATHDDDMIRACNTTYDLGKDELPTVAPESD</sequence>
<dbReference type="AlphaFoldDB" id="A0A4Y4D1H0"/>
<dbReference type="InterPro" id="IPR003439">
    <property type="entry name" value="ABC_transporter-like_ATP-bd"/>
</dbReference>
<dbReference type="Proteomes" id="UP000315730">
    <property type="component" value="Unassembled WGS sequence"/>
</dbReference>
<dbReference type="GO" id="GO:0005524">
    <property type="term" value="F:ATP binding"/>
    <property type="evidence" value="ECO:0007669"/>
    <property type="project" value="InterPro"/>
</dbReference>
<organism evidence="2 3">
    <name type="scientific">Kocuria varians</name>
    <name type="common">Micrococcus varians</name>
    <dbReference type="NCBI Taxonomy" id="1272"/>
    <lineage>
        <taxon>Bacteria</taxon>
        <taxon>Bacillati</taxon>
        <taxon>Actinomycetota</taxon>
        <taxon>Actinomycetes</taxon>
        <taxon>Micrococcales</taxon>
        <taxon>Micrococcaceae</taxon>
        <taxon>Kocuria</taxon>
    </lineage>
</organism>
<dbReference type="GO" id="GO:0005886">
    <property type="term" value="C:plasma membrane"/>
    <property type="evidence" value="ECO:0007669"/>
    <property type="project" value="TreeGrafter"/>
</dbReference>
<feature type="domain" description="ABC transporter" evidence="1">
    <location>
        <begin position="2"/>
        <end position="82"/>
    </location>
</feature>
<keyword evidence="3" id="KW-1185">Reference proteome</keyword>
<dbReference type="GO" id="GO:0016887">
    <property type="term" value="F:ATP hydrolysis activity"/>
    <property type="evidence" value="ECO:0007669"/>
    <property type="project" value="InterPro"/>
</dbReference>
<evidence type="ECO:0000313" key="3">
    <source>
        <dbReference type="Proteomes" id="UP000315730"/>
    </source>
</evidence>
<reference evidence="2 3" key="1">
    <citation type="submission" date="2019-06" db="EMBL/GenBank/DDBJ databases">
        <title>Whole genome shotgun sequence of Kocuria varians NBRC 15358.</title>
        <authorList>
            <person name="Hosoyama A."/>
            <person name="Uohara A."/>
            <person name="Ohji S."/>
            <person name="Ichikawa N."/>
        </authorList>
    </citation>
    <scope>NUCLEOTIDE SEQUENCE [LARGE SCALE GENOMIC DNA]</scope>
    <source>
        <strain evidence="2 3">NBRC 15358</strain>
    </source>
</reference>
<dbReference type="STRING" id="1272.GCA_900014985_02132"/>
<dbReference type="Gene3D" id="3.40.50.300">
    <property type="entry name" value="P-loop containing nucleotide triphosphate hydrolases"/>
    <property type="match status" value="1"/>
</dbReference>
<dbReference type="PANTHER" id="PTHR24220">
    <property type="entry name" value="IMPORT ATP-BINDING PROTEIN"/>
    <property type="match status" value="1"/>
</dbReference>
<proteinExistence type="predicted"/>
<gene>
    <name evidence="2" type="ORF">KVA01_03670</name>
</gene>
<dbReference type="GO" id="GO:0022857">
    <property type="term" value="F:transmembrane transporter activity"/>
    <property type="evidence" value="ECO:0007669"/>
    <property type="project" value="TreeGrafter"/>
</dbReference>
<evidence type="ECO:0000313" key="2">
    <source>
        <dbReference type="EMBL" id="GEC98212.1"/>
    </source>
</evidence>
<dbReference type="EMBL" id="BJNW01000002">
    <property type="protein sequence ID" value="GEC98212.1"/>
    <property type="molecule type" value="Genomic_DNA"/>
</dbReference>
<accession>A0A4Y4D1H0</accession>
<name>A0A4Y4D1H0_KOCVA</name>